<dbReference type="Gene3D" id="1.50.40.10">
    <property type="entry name" value="Mitochondrial carrier domain"/>
    <property type="match status" value="1"/>
</dbReference>
<organism evidence="4 5">
    <name type="scientific">Dioscorea zingiberensis</name>
    <dbReference type="NCBI Taxonomy" id="325984"/>
    <lineage>
        <taxon>Eukaryota</taxon>
        <taxon>Viridiplantae</taxon>
        <taxon>Streptophyta</taxon>
        <taxon>Embryophyta</taxon>
        <taxon>Tracheophyta</taxon>
        <taxon>Spermatophyta</taxon>
        <taxon>Magnoliopsida</taxon>
        <taxon>Liliopsida</taxon>
        <taxon>Dioscoreales</taxon>
        <taxon>Dioscoreaceae</taxon>
        <taxon>Dioscorea</taxon>
    </lineage>
</organism>
<keyword evidence="2" id="KW-0812">Transmembrane</keyword>
<reference evidence="4" key="2">
    <citation type="journal article" date="2022" name="Hortic Res">
        <title>The genome of Dioscorea zingiberensis sheds light on the biosynthesis, origin and evolution of the medicinally important diosgenin saponins.</title>
        <authorList>
            <person name="Li Y."/>
            <person name="Tan C."/>
            <person name="Li Z."/>
            <person name="Guo J."/>
            <person name="Li S."/>
            <person name="Chen X."/>
            <person name="Wang C."/>
            <person name="Dai X."/>
            <person name="Yang H."/>
            <person name="Song W."/>
            <person name="Hou L."/>
            <person name="Xu J."/>
            <person name="Tong Z."/>
            <person name="Xu A."/>
            <person name="Yuan X."/>
            <person name="Wang W."/>
            <person name="Yang Q."/>
            <person name="Chen L."/>
            <person name="Sun Z."/>
            <person name="Wang K."/>
            <person name="Pan B."/>
            <person name="Chen J."/>
            <person name="Bao Y."/>
            <person name="Liu F."/>
            <person name="Qi X."/>
            <person name="Gang D.R."/>
            <person name="Wen J."/>
            <person name="Li J."/>
        </authorList>
    </citation>
    <scope>NUCLEOTIDE SEQUENCE</scope>
    <source>
        <strain evidence="4">Dzin_1.0</strain>
    </source>
</reference>
<keyword evidence="5" id="KW-1185">Reference proteome</keyword>
<dbReference type="SUPFAM" id="SSF103506">
    <property type="entry name" value="Mitochondrial carrier"/>
    <property type="match status" value="1"/>
</dbReference>
<evidence type="ECO:0000256" key="3">
    <source>
        <dbReference type="ARBA" id="ARBA00023136"/>
    </source>
</evidence>
<dbReference type="OrthoDB" id="1745330at2759"/>
<dbReference type="AlphaFoldDB" id="A0A9D5C5J5"/>
<accession>A0A9D5C5J5</accession>
<dbReference type="EMBL" id="JAGGNH010000008">
    <property type="protein sequence ID" value="KAJ0966419.1"/>
    <property type="molecule type" value="Genomic_DNA"/>
</dbReference>
<sequence>MAEKLRDLSFGTPAIGRRDRSQSSRSAPRDLFCSAIAGAIAATFVCPLDVIKTRFQVHGLRHMPPSASHVMIHCSASINVVFSNLKCLAVAVVEQLKRKESFDNPLLCFNFFFSLLFAKVHV</sequence>
<dbReference type="GO" id="GO:0016020">
    <property type="term" value="C:membrane"/>
    <property type="evidence" value="ECO:0007669"/>
    <property type="project" value="UniProtKB-SubCell"/>
</dbReference>
<evidence type="ECO:0000313" key="5">
    <source>
        <dbReference type="Proteomes" id="UP001085076"/>
    </source>
</evidence>
<gene>
    <name evidence="4" type="ORF">J5N97_027557</name>
</gene>
<protein>
    <recommendedName>
        <fullName evidence="6">Mitochondrial carrier protein</fullName>
    </recommendedName>
</protein>
<evidence type="ECO:0000313" key="4">
    <source>
        <dbReference type="EMBL" id="KAJ0966419.1"/>
    </source>
</evidence>
<evidence type="ECO:0000256" key="1">
    <source>
        <dbReference type="ARBA" id="ARBA00004141"/>
    </source>
</evidence>
<evidence type="ECO:0000256" key="2">
    <source>
        <dbReference type="ARBA" id="ARBA00022692"/>
    </source>
</evidence>
<evidence type="ECO:0008006" key="6">
    <source>
        <dbReference type="Google" id="ProtNLM"/>
    </source>
</evidence>
<name>A0A9D5C5J5_9LILI</name>
<reference evidence="4" key="1">
    <citation type="submission" date="2021-03" db="EMBL/GenBank/DDBJ databases">
        <authorList>
            <person name="Li Z."/>
            <person name="Yang C."/>
        </authorList>
    </citation>
    <scope>NUCLEOTIDE SEQUENCE</scope>
    <source>
        <strain evidence="4">Dzin_1.0</strain>
        <tissue evidence="4">Leaf</tissue>
    </source>
</reference>
<dbReference type="InterPro" id="IPR018108">
    <property type="entry name" value="MCP_transmembrane"/>
</dbReference>
<comment type="caution">
    <text evidence="4">The sequence shown here is derived from an EMBL/GenBank/DDBJ whole genome shotgun (WGS) entry which is preliminary data.</text>
</comment>
<proteinExistence type="predicted"/>
<dbReference type="Proteomes" id="UP001085076">
    <property type="component" value="Miscellaneous, Linkage group lg08"/>
</dbReference>
<dbReference type="InterPro" id="IPR023395">
    <property type="entry name" value="MCP_dom_sf"/>
</dbReference>
<keyword evidence="3" id="KW-0472">Membrane</keyword>
<comment type="subcellular location">
    <subcellularLocation>
        <location evidence="1">Membrane</location>
        <topology evidence="1">Multi-pass membrane protein</topology>
    </subcellularLocation>
</comment>
<dbReference type="Pfam" id="PF00153">
    <property type="entry name" value="Mito_carr"/>
    <property type="match status" value="1"/>
</dbReference>